<organism evidence="6 7">
    <name type="scientific">Malassezia furfur</name>
    <name type="common">Pityriasis versicolor infection agent</name>
    <name type="synonym">Pityrosporum furfur</name>
    <dbReference type="NCBI Taxonomy" id="55194"/>
    <lineage>
        <taxon>Eukaryota</taxon>
        <taxon>Fungi</taxon>
        <taxon>Dikarya</taxon>
        <taxon>Basidiomycota</taxon>
        <taxon>Ustilaginomycotina</taxon>
        <taxon>Malasseziomycetes</taxon>
        <taxon>Malasseziales</taxon>
        <taxon>Malasseziaceae</taxon>
        <taxon>Malassezia</taxon>
    </lineage>
</organism>
<dbReference type="InterPro" id="IPR000306">
    <property type="entry name" value="Znf_FYVE"/>
</dbReference>
<dbReference type="Pfam" id="PF11464">
    <property type="entry name" value="Rbsn"/>
    <property type="match status" value="1"/>
</dbReference>
<dbReference type="InterPro" id="IPR011011">
    <property type="entry name" value="Znf_FYVE_PHD"/>
</dbReference>
<evidence type="ECO:0000256" key="2">
    <source>
        <dbReference type="ARBA" id="ARBA00022771"/>
    </source>
</evidence>
<gene>
    <name evidence="6" type="primary">PEP7</name>
    <name evidence="6" type="ORF">GLX27_003700</name>
</gene>
<dbReference type="SMART" id="SM00064">
    <property type="entry name" value="FYVE"/>
    <property type="match status" value="1"/>
</dbReference>
<dbReference type="PANTHER" id="PTHR13510:SF44">
    <property type="entry name" value="RABENOSYN-5"/>
    <property type="match status" value="1"/>
</dbReference>
<keyword evidence="7" id="KW-1185">Reference proteome</keyword>
<dbReference type="Proteomes" id="UP000818624">
    <property type="component" value="Chromosome 4"/>
</dbReference>
<dbReference type="CDD" id="cd15737">
    <property type="entry name" value="FYVE2_Vac1p_like"/>
    <property type="match status" value="1"/>
</dbReference>
<keyword evidence="6" id="KW-0121">Carboxypeptidase</keyword>
<dbReference type="EMBL" id="CP046237">
    <property type="protein sequence ID" value="WFD49023.1"/>
    <property type="molecule type" value="Genomic_DNA"/>
</dbReference>
<feature type="region of interest" description="Disordered" evidence="4">
    <location>
        <begin position="180"/>
        <end position="211"/>
    </location>
</feature>
<evidence type="ECO:0000313" key="7">
    <source>
        <dbReference type="Proteomes" id="UP000818624"/>
    </source>
</evidence>
<keyword evidence="6" id="KW-0378">Hydrolase</keyword>
<accession>A0ABY8EYC5</accession>
<keyword evidence="3" id="KW-0862">Zinc</keyword>
<feature type="region of interest" description="Disordered" evidence="4">
    <location>
        <begin position="1"/>
        <end position="161"/>
    </location>
</feature>
<feature type="domain" description="FYVE zinc finger" evidence="5">
    <location>
        <begin position="301"/>
        <end position="413"/>
    </location>
</feature>
<dbReference type="SUPFAM" id="SSF57903">
    <property type="entry name" value="FYVE/PHD zinc finger"/>
    <property type="match status" value="1"/>
</dbReference>
<dbReference type="InterPro" id="IPR036531">
    <property type="entry name" value="Rbsn_Rab-bd_sf"/>
</dbReference>
<evidence type="ECO:0000256" key="3">
    <source>
        <dbReference type="ARBA" id="ARBA00022833"/>
    </source>
</evidence>
<keyword evidence="2" id="KW-0863">Zinc-finger</keyword>
<dbReference type="InterPro" id="IPR052727">
    <property type="entry name" value="Rab4/Rab5_effector"/>
</dbReference>
<evidence type="ECO:0000256" key="4">
    <source>
        <dbReference type="SAM" id="MobiDB-lite"/>
    </source>
</evidence>
<evidence type="ECO:0000259" key="5">
    <source>
        <dbReference type="SMART" id="SM00064"/>
    </source>
</evidence>
<dbReference type="InterPro" id="IPR013083">
    <property type="entry name" value="Znf_RING/FYVE/PHD"/>
</dbReference>
<keyword evidence="1" id="KW-0479">Metal-binding</keyword>
<keyword evidence="6" id="KW-0645">Protease</keyword>
<feature type="compositionally biased region" description="Low complexity" evidence="4">
    <location>
        <begin position="33"/>
        <end position="54"/>
    </location>
</feature>
<evidence type="ECO:0000256" key="1">
    <source>
        <dbReference type="ARBA" id="ARBA00022723"/>
    </source>
</evidence>
<feature type="compositionally biased region" description="Low complexity" evidence="4">
    <location>
        <begin position="106"/>
        <end position="134"/>
    </location>
</feature>
<dbReference type="GO" id="GO:0004180">
    <property type="term" value="F:carboxypeptidase activity"/>
    <property type="evidence" value="ECO:0007669"/>
    <property type="project" value="UniProtKB-KW"/>
</dbReference>
<feature type="compositionally biased region" description="Low complexity" evidence="4">
    <location>
        <begin position="192"/>
        <end position="202"/>
    </location>
</feature>
<evidence type="ECO:0000313" key="6">
    <source>
        <dbReference type="EMBL" id="WFD49023.1"/>
    </source>
</evidence>
<feature type="compositionally biased region" description="Pro residues" evidence="4">
    <location>
        <begin position="135"/>
        <end position="157"/>
    </location>
</feature>
<dbReference type="Pfam" id="PF01363">
    <property type="entry name" value="FYVE"/>
    <property type="match status" value="1"/>
</dbReference>
<dbReference type="SUPFAM" id="SSF140125">
    <property type="entry name" value="Rabenosyn-5 Rab-binding domain-like"/>
    <property type="match status" value="1"/>
</dbReference>
<sequence length="613" mass="65922">MGGDADAREPAGAPAHHASQPLAYVPYHRERTVSGSAASTGARRAPAAPSALRPSARHVSERAASGAHDAHARAPPPLRTLKPRGTAQSPHAGSADTPSDRPARPPVVSTAPPTAAASPAPTTPTRPRAPRTAPSTPPVPATPPPGAASTPPAPSTPSAPIQHHSYASTLALHDADPAAALRAPTHTPPPRAASAPARAPHAGVPYRPGFQPKGVVRARMPEFAAVRAQHRSAVELEEQRMERRLAKLAAIHSPAFAKAPAAPAAPASGLWARGARVWSLLQAPHDMERARLAQRQRAAEQAVVKWQDDHEAAQCAICSVPFSLAVRRHHCRLCGRVVCSSPRLPHALAGDAPPAEAHEPCSARLVVEPDTYAVHPLPPRPPPDAPAAEVRHYEQAEDRTIRFCRDCHAVLLRISYRSASQAPQPLLVHYRALQQLQREINEALPEFHEMLLGLQKKDANATLASSMQDSRALQADAAQARKELLVRFTRYDQLARKLRDLPPTVDRRASPAQERLQRAIYTRATLFLQKNMFPLQSLPNLAAPRTERAPAPSRPAESAADSNALAVLTEQEALLSAYLAEAVKARNLDDVQSLRTNRDEVRAEIARMRAHAM</sequence>
<reference evidence="6 7" key="1">
    <citation type="journal article" date="2020" name="Elife">
        <title>Loss of centromere function drives karyotype evolution in closely related Malassezia species.</title>
        <authorList>
            <person name="Sankaranarayanan S.R."/>
            <person name="Ianiri G."/>
            <person name="Coelho M.A."/>
            <person name="Reza M.H."/>
            <person name="Thimmappa B.C."/>
            <person name="Ganguly P."/>
            <person name="Vadnala R.N."/>
            <person name="Sun S."/>
            <person name="Siddharthan R."/>
            <person name="Tellgren-Roth C."/>
            <person name="Dawson T.L."/>
            <person name="Heitman J."/>
            <person name="Sanyal K."/>
        </authorList>
    </citation>
    <scope>NUCLEOTIDE SEQUENCE [LARGE SCALE GENOMIC DNA]</scope>
    <source>
        <strain evidence="6">CBS14141</strain>
    </source>
</reference>
<name>A0ABY8EYC5_MALFU</name>
<proteinExistence type="predicted"/>
<dbReference type="InterPro" id="IPR021565">
    <property type="entry name" value="Rbsn_Rab-bd"/>
</dbReference>
<protein>
    <submittedName>
        <fullName evidence="6">Carboxypeptidase Y-deficient</fullName>
    </submittedName>
</protein>
<dbReference type="Gene3D" id="3.30.40.10">
    <property type="entry name" value="Zinc/RING finger domain, C3HC4 (zinc finger)"/>
    <property type="match status" value="1"/>
</dbReference>
<dbReference type="PANTHER" id="PTHR13510">
    <property type="entry name" value="FYVE-FINGER-CONTAINING RAB5 EFFECTOR PROTEIN RABENOSYN-5-RELATED"/>
    <property type="match status" value="1"/>
</dbReference>